<evidence type="ECO:0000313" key="9">
    <source>
        <dbReference type="Proteomes" id="UP000320390"/>
    </source>
</evidence>
<evidence type="ECO:0000256" key="2">
    <source>
        <dbReference type="ARBA" id="ARBA00012261"/>
    </source>
</evidence>
<comment type="function">
    <text evidence="5">Attaches a formyl group to the free amino group of methionyl-tRNA(fMet). The formyl group appears to play a dual role in the initiator identity of N-formylmethionyl-tRNA by promoting its recognition by IF2 and preventing the misappropriation of this tRNA by the elongation apparatus.</text>
</comment>
<evidence type="ECO:0000256" key="3">
    <source>
        <dbReference type="ARBA" id="ARBA00022679"/>
    </source>
</evidence>
<dbReference type="InterPro" id="IPR044135">
    <property type="entry name" value="Met-tRNA-FMT_C"/>
</dbReference>
<dbReference type="CDD" id="cd08704">
    <property type="entry name" value="Met_tRNA_FMT_C"/>
    <property type="match status" value="1"/>
</dbReference>
<dbReference type="OrthoDB" id="9802815at2"/>
<feature type="domain" description="Formyl transferase C-terminal" evidence="7">
    <location>
        <begin position="205"/>
        <end position="303"/>
    </location>
</feature>
<proteinExistence type="inferred from homology"/>
<evidence type="ECO:0000256" key="4">
    <source>
        <dbReference type="ARBA" id="ARBA00022917"/>
    </source>
</evidence>
<dbReference type="EMBL" id="CP036434">
    <property type="protein sequence ID" value="QDV04551.1"/>
    <property type="molecule type" value="Genomic_DNA"/>
</dbReference>
<dbReference type="GO" id="GO:0005829">
    <property type="term" value="C:cytosol"/>
    <property type="evidence" value="ECO:0007669"/>
    <property type="project" value="TreeGrafter"/>
</dbReference>
<dbReference type="EC" id="2.1.2.9" evidence="2 5"/>
<dbReference type="Proteomes" id="UP000320390">
    <property type="component" value="Chromosome"/>
</dbReference>
<keyword evidence="3 5" id="KW-0808">Transferase</keyword>
<keyword evidence="9" id="KW-1185">Reference proteome</keyword>
<protein>
    <recommendedName>
        <fullName evidence="2 5">Methionyl-tRNA formyltransferase</fullName>
        <ecNumber evidence="2 5">2.1.2.9</ecNumber>
    </recommendedName>
</protein>
<dbReference type="Gene3D" id="3.40.50.12230">
    <property type="match status" value="1"/>
</dbReference>
<dbReference type="GO" id="GO:0004479">
    <property type="term" value="F:methionyl-tRNA formyltransferase activity"/>
    <property type="evidence" value="ECO:0007669"/>
    <property type="project" value="UniProtKB-UniRule"/>
</dbReference>
<dbReference type="CDD" id="cd08646">
    <property type="entry name" value="FMT_core_Met-tRNA-FMT_N"/>
    <property type="match status" value="1"/>
</dbReference>
<keyword evidence="4 5" id="KW-0648">Protein biosynthesis</keyword>
<gene>
    <name evidence="5 8" type="primary">fmt</name>
    <name evidence="8" type="ORF">Poly30_00420</name>
</gene>
<dbReference type="Pfam" id="PF00551">
    <property type="entry name" value="Formyl_trans_N"/>
    <property type="match status" value="1"/>
</dbReference>
<dbReference type="PANTHER" id="PTHR11138:SF5">
    <property type="entry name" value="METHIONYL-TRNA FORMYLTRANSFERASE, MITOCHONDRIAL"/>
    <property type="match status" value="1"/>
</dbReference>
<dbReference type="InterPro" id="IPR036477">
    <property type="entry name" value="Formyl_transf_N_sf"/>
</dbReference>
<dbReference type="PANTHER" id="PTHR11138">
    <property type="entry name" value="METHIONYL-TRNA FORMYLTRANSFERASE"/>
    <property type="match status" value="1"/>
</dbReference>
<comment type="catalytic activity">
    <reaction evidence="5">
        <text>L-methionyl-tRNA(fMet) + (6R)-10-formyltetrahydrofolate = N-formyl-L-methionyl-tRNA(fMet) + (6S)-5,6,7,8-tetrahydrofolate + H(+)</text>
        <dbReference type="Rhea" id="RHEA:24380"/>
        <dbReference type="Rhea" id="RHEA-COMP:9952"/>
        <dbReference type="Rhea" id="RHEA-COMP:9953"/>
        <dbReference type="ChEBI" id="CHEBI:15378"/>
        <dbReference type="ChEBI" id="CHEBI:57453"/>
        <dbReference type="ChEBI" id="CHEBI:78530"/>
        <dbReference type="ChEBI" id="CHEBI:78844"/>
        <dbReference type="ChEBI" id="CHEBI:195366"/>
        <dbReference type="EC" id="2.1.2.9"/>
    </reaction>
</comment>
<comment type="similarity">
    <text evidence="1 5">Belongs to the Fmt family.</text>
</comment>
<feature type="domain" description="Formyl transferase N-terminal" evidence="6">
    <location>
        <begin position="1"/>
        <end position="182"/>
    </location>
</feature>
<dbReference type="NCBIfam" id="TIGR00460">
    <property type="entry name" value="fmt"/>
    <property type="match status" value="1"/>
</dbReference>
<organism evidence="8 9">
    <name type="scientific">Saltatorellus ferox</name>
    <dbReference type="NCBI Taxonomy" id="2528018"/>
    <lineage>
        <taxon>Bacteria</taxon>
        <taxon>Pseudomonadati</taxon>
        <taxon>Planctomycetota</taxon>
        <taxon>Planctomycetia</taxon>
        <taxon>Planctomycetia incertae sedis</taxon>
        <taxon>Saltatorellus</taxon>
    </lineage>
</organism>
<dbReference type="HAMAP" id="MF_00182">
    <property type="entry name" value="Formyl_trans"/>
    <property type="match status" value="1"/>
</dbReference>
<dbReference type="SUPFAM" id="SSF50486">
    <property type="entry name" value="FMT C-terminal domain-like"/>
    <property type="match status" value="1"/>
</dbReference>
<accession>A0A518EKH9</accession>
<dbReference type="InterPro" id="IPR011034">
    <property type="entry name" value="Formyl_transferase-like_C_sf"/>
</dbReference>
<dbReference type="InterPro" id="IPR041711">
    <property type="entry name" value="Met-tRNA-FMT_N"/>
</dbReference>
<dbReference type="SUPFAM" id="SSF53328">
    <property type="entry name" value="Formyltransferase"/>
    <property type="match status" value="1"/>
</dbReference>
<reference evidence="8 9" key="1">
    <citation type="submission" date="2019-02" db="EMBL/GenBank/DDBJ databases">
        <title>Deep-cultivation of Planctomycetes and their phenomic and genomic characterization uncovers novel biology.</title>
        <authorList>
            <person name="Wiegand S."/>
            <person name="Jogler M."/>
            <person name="Boedeker C."/>
            <person name="Pinto D."/>
            <person name="Vollmers J."/>
            <person name="Rivas-Marin E."/>
            <person name="Kohn T."/>
            <person name="Peeters S.H."/>
            <person name="Heuer A."/>
            <person name="Rast P."/>
            <person name="Oberbeckmann S."/>
            <person name="Bunk B."/>
            <person name="Jeske O."/>
            <person name="Meyerdierks A."/>
            <person name="Storesund J.E."/>
            <person name="Kallscheuer N."/>
            <person name="Luecker S."/>
            <person name="Lage O.M."/>
            <person name="Pohl T."/>
            <person name="Merkel B.J."/>
            <person name="Hornburger P."/>
            <person name="Mueller R.-W."/>
            <person name="Bruemmer F."/>
            <person name="Labrenz M."/>
            <person name="Spormann A.M."/>
            <person name="Op den Camp H."/>
            <person name="Overmann J."/>
            <person name="Amann R."/>
            <person name="Jetten M.S.M."/>
            <person name="Mascher T."/>
            <person name="Medema M.H."/>
            <person name="Devos D.P."/>
            <person name="Kaster A.-K."/>
            <person name="Ovreas L."/>
            <person name="Rohde M."/>
            <person name="Galperin M.Y."/>
            <person name="Jogler C."/>
        </authorList>
    </citation>
    <scope>NUCLEOTIDE SEQUENCE [LARGE SCALE GENOMIC DNA]</scope>
    <source>
        <strain evidence="8 9">Poly30</strain>
    </source>
</reference>
<dbReference type="RefSeq" id="WP_145194009.1">
    <property type="nucleotide sequence ID" value="NZ_CP036434.1"/>
</dbReference>
<evidence type="ECO:0000259" key="6">
    <source>
        <dbReference type="Pfam" id="PF00551"/>
    </source>
</evidence>
<dbReference type="InterPro" id="IPR005793">
    <property type="entry name" value="Formyl_trans_C"/>
</dbReference>
<dbReference type="InterPro" id="IPR005794">
    <property type="entry name" value="Fmt"/>
</dbReference>
<dbReference type="InterPro" id="IPR002376">
    <property type="entry name" value="Formyl_transf_N"/>
</dbReference>
<evidence type="ECO:0000313" key="8">
    <source>
        <dbReference type="EMBL" id="QDV04551.1"/>
    </source>
</evidence>
<evidence type="ECO:0000256" key="1">
    <source>
        <dbReference type="ARBA" id="ARBA00010699"/>
    </source>
</evidence>
<dbReference type="Pfam" id="PF02911">
    <property type="entry name" value="Formyl_trans_C"/>
    <property type="match status" value="1"/>
</dbReference>
<evidence type="ECO:0000259" key="7">
    <source>
        <dbReference type="Pfam" id="PF02911"/>
    </source>
</evidence>
<sequence>MRVVFLGSPPFATPILDRLLKKTPAHEVVGLVTPPDRPRGRGRAVVRSELAAAADEAGIPVIQPASTKTDEFTNALRALEPDVLVVASYGEILRTPVLEMCEHGALNVHGSLLPRWRGASPIQRAIAAGDEVTGVSIQRMVLALDAGDVILSKELPIGPEDTAADLFDRLAELGADAIVEALDAIAAGTATYTPQNPELVTLAPKLSKDDGQIDFERPADEIARHVRAMTTWPGARCTLEDGRDLVVLAARVAGDGHDEAPGTRLDRGSALVFAAAQGTAVEFTLVKPAGKGVMEGAAFLRGLRV</sequence>
<dbReference type="AlphaFoldDB" id="A0A518EKH9"/>
<feature type="binding site" evidence="5">
    <location>
        <begin position="111"/>
        <end position="114"/>
    </location>
    <ligand>
        <name>(6S)-5,6,7,8-tetrahydrofolate</name>
        <dbReference type="ChEBI" id="CHEBI:57453"/>
    </ligand>
</feature>
<name>A0A518EKH9_9BACT</name>
<evidence type="ECO:0000256" key="5">
    <source>
        <dbReference type="HAMAP-Rule" id="MF_00182"/>
    </source>
</evidence>